<protein>
    <recommendedName>
        <fullName evidence="1">vWA-MoxR associated protein middle region 2 domain-containing protein</fullName>
    </recommendedName>
</protein>
<gene>
    <name evidence="2" type="ORF">GA0070216_11531</name>
</gene>
<dbReference type="InterPro" id="IPR045446">
    <property type="entry name" value="VMAP-M2"/>
</dbReference>
<evidence type="ECO:0000259" key="1">
    <source>
        <dbReference type="Pfam" id="PF19965"/>
    </source>
</evidence>
<feature type="domain" description="vWA-MoxR associated protein middle region 2" evidence="1">
    <location>
        <begin position="31"/>
        <end position="225"/>
    </location>
</feature>
<evidence type="ECO:0000313" key="2">
    <source>
        <dbReference type="EMBL" id="SCF42094.1"/>
    </source>
</evidence>
<accession>A0A1C5AAP7</accession>
<sequence length="498" mass="56328">MASAVQQSAIDFNMTTALVDLVRSGTGDTLTLGVDAILPELRIRARWQSIVFHRYDGQAEDLWLSRNPRVAPVSSRYGSFGFGQYQRAMRAALPQLHALPPVAEALDLLLDAPESPQRSRAESVVRDLYSVLRTCELLRSSLLRDAVTHEALRRASPVILPPEFFAPGAFTEAEVAAYLALNPQVGQSGPAQLVRFILTLAEQAGRDLQAPELRRWVDELGLLAYANEVIAELSDRQAPRELRLIVSLHASLTGDWPEVVQAWVMHGDEDVDHADHPCEPTPDGVAIAVFSAVDEAERLADARGLPLRHVEVAAPAGLLLQWRPEEIELGIRLGLTHDVVLHWSDRFKQSPETRRINRWLRDRLRAERPTPGHPFDWLDDHRMLEIGQLRDQLKQQSFGTAVAVGCQLREPEEVLTLLLTFTPIVIWLGDPTPTGDPRADLIAAWRELPRGFLTAYRKRWRNEPTQDVLADLRAVWDDERWLDFCHRMQWRDVQEDKQ</sequence>
<organism evidence="2 3">
    <name type="scientific">Micromonospora matsumotoense</name>
    <dbReference type="NCBI Taxonomy" id="121616"/>
    <lineage>
        <taxon>Bacteria</taxon>
        <taxon>Bacillati</taxon>
        <taxon>Actinomycetota</taxon>
        <taxon>Actinomycetes</taxon>
        <taxon>Micromonosporales</taxon>
        <taxon>Micromonosporaceae</taxon>
        <taxon>Micromonospora</taxon>
    </lineage>
</organism>
<proteinExistence type="predicted"/>
<evidence type="ECO:0000313" key="3">
    <source>
        <dbReference type="Proteomes" id="UP000198797"/>
    </source>
</evidence>
<dbReference type="EMBL" id="FMCU01000015">
    <property type="protein sequence ID" value="SCF42094.1"/>
    <property type="molecule type" value="Genomic_DNA"/>
</dbReference>
<dbReference type="STRING" id="121616.GA0070216_11531"/>
<dbReference type="AlphaFoldDB" id="A0A1C5AAP7"/>
<keyword evidence="3" id="KW-1185">Reference proteome</keyword>
<dbReference type="Pfam" id="PF19965">
    <property type="entry name" value="VMAP-M2"/>
    <property type="match status" value="1"/>
</dbReference>
<dbReference type="Proteomes" id="UP000198797">
    <property type="component" value="Unassembled WGS sequence"/>
</dbReference>
<name>A0A1C5AAP7_9ACTN</name>
<reference evidence="3" key="1">
    <citation type="submission" date="2016-06" db="EMBL/GenBank/DDBJ databases">
        <authorList>
            <person name="Varghese N."/>
            <person name="Submissions Spin"/>
        </authorList>
    </citation>
    <scope>NUCLEOTIDE SEQUENCE [LARGE SCALE GENOMIC DNA]</scope>
    <source>
        <strain evidence="3">DSM 44100</strain>
    </source>
</reference>